<dbReference type="Pfam" id="PF11716">
    <property type="entry name" value="MDMPI_N"/>
    <property type="match status" value="1"/>
</dbReference>
<evidence type="ECO:0000313" key="3">
    <source>
        <dbReference type="Proteomes" id="UP000315759"/>
    </source>
</evidence>
<accession>A0A544W5C6</accession>
<dbReference type="SUPFAM" id="SSF109854">
    <property type="entry name" value="DinB/YfiT-like putative metalloenzymes"/>
    <property type="match status" value="1"/>
</dbReference>
<name>A0A544W5C6_9MYCO</name>
<dbReference type="AlphaFoldDB" id="A0A544W5C6"/>
<evidence type="ECO:0000313" key="2">
    <source>
        <dbReference type="EMBL" id="TQR87430.1"/>
    </source>
</evidence>
<comment type="caution">
    <text evidence="2">The sequence shown here is derived from an EMBL/GenBank/DDBJ whole genome shotgun (WGS) entry which is preliminary data.</text>
</comment>
<dbReference type="InterPro" id="IPR034660">
    <property type="entry name" value="DinB/YfiT-like"/>
</dbReference>
<dbReference type="GO" id="GO:0016853">
    <property type="term" value="F:isomerase activity"/>
    <property type="evidence" value="ECO:0007669"/>
    <property type="project" value="UniProtKB-KW"/>
</dbReference>
<protein>
    <submittedName>
        <fullName evidence="2">Maleylpyruvate isomerase family mycothiol-dependent enzyme</fullName>
    </submittedName>
</protein>
<proteinExistence type="predicted"/>
<dbReference type="InterPro" id="IPR024344">
    <property type="entry name" value="MDMPI_metal-binding"/>
</dbReference>
<dbReference type="InterPro" id="IPR017517">
    <property type="entry name" value="Maleyloyr_isom"/>
</dbReference>
<organism evidence="2 3">
    <name type="scientific">Mycolicibacterium hodleri</name>
    <dbReference type="NCBI Taxonomy" id="49897"/>
    <lineage>
        <taxon>Bacteria</taxon>
        <taxon>Bacillati</taxon>
        <taxon>Actinomycetota</taxon>
        <taxon>Actinomycetes</taxon>
        <taxon>Mycobacteriales</taxon>
        <taxon>Mycobacteriaceae</taxon>
        <taxon>Mycolicibacterium</taxon>
    </lineage>
</organism>
<keyword evidence="3" id="KW-1185">Reference proteome</keyword>
<dbReference type="GO" id="GO:0046872">
    <property type="term" value="F:metal ion binding"/>
    <property type="evidence" value="ECO:0007669"/>
    <property type="project" value="InterPro"/>
</dbReference>
<evidence type="ECO:0000259" key="1">
    <source>
        <dbReference type="Pfam" id="PF11716"/>
    </source>
</evidence>
<dbReference type="EMBL" id="VIFX01000006">
    <property type="protein sequence ID" value="TQR87430.1"/>
    <property type="molecule type" value="Genomic_DNA"/>
</dbReference>
<feature type="domain" description="Mycothiol-dependent maleylpyruvate isomerase metal-binding" evidence="1">
    <location>
        <begin position="100"/>
        <end position="191"/>
    </location>
</feature>
<sequence>MGAHSGQTWFVVDPRELLAGRGQVTQCRPSLSRGRQVLPFIRADRTILRRGFVILHGAGGADQHAGLLKLIQPRKVRTSCTIEVNRKVGRCFVTVAEDVEAERATLADTLETVGPSASAGCGTWTAFDLAAHIVGADRAAGTITFCIRVVAARGVQFRPKAQVVSYAINRERRGGYPALLARVRRRSPRLLLTSAVAALTLFEVWTHHDDLATANGLVHGAPERLALAIPPLMRYHTALLPSARFVVRTTNGYQWTFGPDGSDLGTVELFGSTADLVRWLAGRAPLSALDVNAAPAVVDQLHAFTGTI</sequence>
<gene>
    <name evidence="2" type="ORF">D8S82_06500</name>
</gene>
<reference evidence="2 3" key="1">
    <citation type="submission" date="2018-10" db="EMBL/GenBank/DDBJ databases">
        <title>Draft genome of Mycobacterium hodleri strain B.</title>
        <authorList>
            <person name="Amande T.J."/>
            <person name="Mcgenity T.J."/>
        </authorList>
    </citation>
    <scope>NUCLEOTIDE SEQUENCE [LARGE SCALE GENOMIC DNA]</scope>
    <source>
        <strain evidence="2 3">B</strain>
    </source>
</reference>
<keyword evidence="2" id="KW-0413">Isomerase</keyword>
<dbReference type="Proteomes" id="UP000315759">
    <property type="component" value="Unassembled WGS sequence"/>
</dbReference>
<dbReference type="NCBIfam" id="TIGR03083">
    <property type="entry name" value="maleylpyruvate isomerase family mycothiol-dependent enzyme"/>
    <property type="match status" value="1"/>
</dbReference>
<keyword evidence="2" id="KW-0670">Pyruvate</keyword>